<comment type="caution">
    <text evidence="2">The sequence shown here is derived from an EMBL/GenBank/DDBJ whole genome shotgun (WGS) entry which is preliminary data.</text>
</comment>
<dbReference type="Proteomes" id="UP001285441">
    <property type="component" value="Unassembled WGS sequence"/>
</dbReference>
<dbReference type="Pfam" id="PF13391">
    <property type="entry name" value="HNH_2"/>
    <property type="match status" value="1"/>
</dbReference>
<reference evidence="2" key="1">
    <citation type="journal article" date="2023" name="Mol. Phylogenet. Evol.">
        <title>Genome-scale phylogeny and comparative genomics of the fungal order Sordariales.</title>
        <authorList>
            <person name="Hensen N."/>
            <person name="Bonometti L."/>
            <person name="Westerberg I."/>
            <person name="Brannstrom I.O."/>
            <person name="Guillou S."/>
            <person name="Cros-Aarteil S."/>
            <person name="Calhoun S."/>
            <person name="Haridas S."/>
            <person name="Kuo A."/>
            <person name="Mondo S."/>
            <person name="Pangilinan J."/>
            <person name="Riley R."/>
            <person name="LaButti K."/>
            <person name="Andreopoulos B."/>
            <person name="Lipzen A."/>
            <person name="Chen C."/>
            <person name="Yan M."/>
            <person name="Daum C."/>
            <person name="Ng V."/>
            <person name="Clum A."/>
            <person name="Steindorff A."/>
            <person name="Ohm R.A."/>
            <person name="Martin F."/>
            <person name="Silar P."/>
            <person name="Natvig D.O."/>
            <person name="Lalanne C."/>
            <person name="Gautier V."/>
            <person name="Ament-Velasquez S.L."/>
            <person name="Kruys A."/>
            <person name="Hutchinson M.I."/>
            <person name="Powell A.J."/>
            <person name="Barry K."/>
            <person name="Miller A.N."/>
            <person name="Grigoriev I.V."/>
            <person name="Debuchy R."/>
            <person name="Gladieux P."/>
            <person name="Hiltunen Thoren M."/>
            <person name="Johannesson H."/>
        </authorList>
    </citation>
    <scope>NUCLEOTIDE SEQUENCE</scope>
    <source>
        <strain evidence="2">CBS 232.78</strain>
    </source>
</reference>
<evidence type="ECO:0000313" key="2">
    <source>
        <dbReference type="EMBL" id="KAK3372428.1"/>
    </source>
</evidence>
<gene>
    <name evidence="2" type="ORF">B0H63DRAFT_496921</name>
</gene>
<sequence length="421" mass="47894">MEDTPITRANPLASVIYHIVRHLESQSPVGTRRQRDAPYSCPLFVRYTYEYTRSQESRDVFLRTFFQSIRLSLEEDEVDLGNEQVETGLRSALFDFADYLLDNFFLPCMLIGRYSSLDWPHLKKTPKPSPAYHSAIQRAQGAGSLQGSVGTPERVSALRGACLVRDRHRCVISRRFDFDEALERIETHGDGARDDDGVLFSEDTSPMITLEVAHILPHSLTKADPSAQLDPSREAALSILNSFDTGIAYLIEGAEIDRPRNVITLTHFLHQLFSDFRIFFKAVPDQQPHTYHIGTFLPRHLMRDPHLPVTRTLYLADSRATDAPLPRLFAVHYAIAHILHLCAAGDYIDTILRDADEHGVRADGSTELGRLVRLGLEQWTDLTMWYIDEKKAAHRFDGLREYDQSKAANWSYMLEGVELVP</sequence>
<name>A0AAE0K960_9PEZI</name>
<dbReference type="InterPro" id="IPR003615">
    <property type="entry name" value="HNH_nuc"/>
</dbReference>
<reference evidence="2" key="2">
    <citation type="submission" date="2023-06" db="EMBL/GenBank/DDBJ databases">
        <authorList>
            <consortium name="Lawrence Berkeley National Laboratory"/>
            <person name="Haridas S."/>
            <person name="Hensen N."/>
            <person name="Bonometti L."/>
            <person name="Westerberg I."/>
            <person name="Brannstrom I.O."/>
            <person name="Guillou S."/>
            <person name="Cros-Aarteil S."/>
            <person name="Calhoun S."/>
            <person name="Kuo A."/>
            <person name="Mondo S."/>
            <person name="Pangilinan J."/>
            <person name="Riley R."/>
            <person name="LaButti K."/>
            <person name="Andreopoulos B."/>
            <person name="Lipzen A."/>
            <person name="Chen C."/>
            <person name="Yanf M."/>
            <person name="Daum C."/>
            <person name="Ng V."/>
            <person name="Clum A."/>
            <person name="Steindorff A."/>
            <person name="Ohm R."/>
            <person name="Martin F."/>
            <person name="Silar P."/>
            <person name="Natvig D."/>
            <person name="Lalanne C."/>
            <person name="Gautier V."/>
            <person name="Ament-velasquez S.L."/>
            <person name="Kruys A."/>
            <person name="Hutchinson M.I."/>
            <person name="Powell A.J."/>
            <person name="Barry K."/>
            <person name="Miller A.N."/>
            <person name="Grigoriev I.V."/>
            <person name="Debuchy R."/>
            <person name="Gladieux P."/>
            <person name="Thoren M.H."/>
            <person name="Johannesson H."/>
        </authorList>
    </citation>
    <scope>NUCLEOTIDE SEQUENCE</scope>
    <source>
        <strain evidence="2">CBS 232.78</strain>
    </source>
</reference>
<proteinExistence type="predicted"/>
<protein>
    <recommendedName>
        <fullName evidence="1">HNH nuclease domain-containing protein</fullName>
    </recommendedName>
</protein>
<organism evidence="2 3">
    <name type="scientific">Podospora didyma</name>
    <dbReference type="NCBI Taxonomy" id="330526"/>
    <lineage>
        <taxon>Eukaryota</taxon>
        <taxon>Fungi</taxon>
        <taxon>Dikarya</taxon>
        <taxon>Ascomycota</taxon>
        <taxon>Pezizomycotina</taxon>
        <taxon>Sordariomycetes</taxon>
        <taxon>Sordariomycetidae</taxon>
        <taxon>Sordariales</taxon>
        <taxon>Podosporaceae</taxon>
        <taxon>Podospora</taxon>
    </lineage>
</organism>
<accession>A0AAE0K960</accession>
<keyword evidence="3" id="KW-1185">Reference proteome</keyword>
<evidence type="ECO:0000259" key="1">
    <source>
        <dbReference type="Pfam" id="PF13391"/>
    </source>
</evidence>
<feature type="domain" description="HNH nuclease" evidence="1">
    <location>
        <begin position="206"/>
        <end position="280"/>
    </location>
</feature>
<evidence type="ECO:0000313" key="3">
    <source>
        <dbReference type="Proteomes" id="UP001285441"/>
    </source>
</evidence>
<dbReference type="AlphaFoldDB" id="A0AAE0K960"/>
<dbReference type="EMBL" id="JAULSW010000008">
    <property type="protein sequence ID" value="KAK3372428.1"/>
    <property type="molecule type" value="Genomic_DNA"/>
</dbReference>